<protein>
    <submittedName>
        <fullName evidence="6">Uncharacterized protein</fullName>
    </submittedName>
</protein>
<dbReference type="OrthoDB" id="4362870at2759"/>
<organism evidence="6 7">
    <name type="scientific">Endocarpon pusillum (strain Z07020 / HMAS-L-300199)</name>
    <name type="common">Lichen-forming fungus</name>
    <dbReference type="NCBI Taxonomy" id="1263415"/>
    <lineage>
        <taxon>Eukaryota</taxon>
        <taxon>Fungi</taxon>
        <taxon>Dikarya</taxon>
        <taxon>Ascomycota</taxon>
        <taxon>Pezizomycotina</taxon>
        <taxon>Eurotiomycetes</taxon>
        <taxon>Chaetothyriomycetidae</taxon>
        <taxon>Verrucariales</taxon>
        <taxon>Verrucariaceae</taxon>
        <taxon>Endocarpon</taxon>
    </lineage>
</organism>
<evidence type="ECO:0000256" key="2">
    <source>
        <dbReference type="ARBA" id="ARBA00022692"/>
    </source>
</evidence>
<evidence type="ECO:0000313" key="7">
    <source>
        <dbReference type="Proteomes" id="UP000019373"/>
    </source>
</evidence>
<name>U1HLU0_ENDPU</name>
<evidence type="ECO:0000256" key="4">
    <source>
        <dbReference type="ARBA" id="ARBA00023136"/>
    </source>
</evidence>
<accession>U1HLU0</accession>
<sequence length="232" mass="25626">MLPIGLFWFAWTSDKDIPWVPQAVADINIGMKVFMVFVQSFDYLADVYLVFANSAIAANTTLRSLLAAGFPPFATQIYHKLGVNWASTLLGFLAAAMTPVPIYFYIFRKKIRVMNVLTSEVQLSKCADGTYCSCGQSNVNTTCCDSKLGENTALSGAPTARLRSNCLAVIATYHVCVSIRYTLEVGYEISVHVRDREQGYTQKGVEKAKECTGGAPGYQEQIFIQMFNGVFD</sequence>
<proteinExistence type="predicted"/>
<comment type="subcellular location">
    <subcellularLocation>
        <location evidence="1">Membrane</location>
        <topology evidence="1">Multi-pass membrane protein</topology>
    </subcellularLocation>
</comment>
<dbReference type="GeneID" id="19243009"/>
<reference evidence="7" key="1">
    <citation type="journal article" date="2014" name="BMC Genomics">
        <title>Genome characteristics reveal the impact of lichenization on lichen-forming fungus Endocarpon pusillum Hedwig (Verrucariales, Ascomycota).</title>
        <authorList>
            <person name="Wang Y.-Y."/>
            <person name="Liu B."/>
            <person name="Zhang X.-Y."/>
            <person name="Zhou Q.-M."/>
            <person name="Zhang T."/>
            <person name="Li H."/>
            <person name="Yu Y.-F."/>
            <person name="Zhang X.-L."/>
            <person name="Hao X.-Y."/>
            <person name="Wang M."/>
            <person name="Wang L."/>
            <person name="Wei J.-C."/>
        </authorList>
    </citation>
    <scope>NUCLEOTIDE SEQUENCE [LARGE SCALE GENOMIC DNA]</scope>
    <source>
        <strain evidence="7">Z07020 / HMAS-L-300199</strain>
    </source>
</reference>
<gene>
    <name evidence="6" type="ORF">EPUS_08158</name>
</gene>
<dbReference type="SUPFAM" id="SSF103473">
    <property type="entry name" value="MFS general substrate transporter"/>
    <property type="match status" value="1"/>
</dbReference>
<dbReference type="PANTHER" id="PTHR23502:SF47">
    <property type="entry name" value="MAJOR FACILITATOR SUPERFAMILY (MFS) PROFILE DOMAIN-CONTAINING PROTEIN-RELATED"/>
    <property type="match status" value="1"/>
</dbReference>
<evidence type="ECO:0000256" key="3">
    <source>
        <dbReference type="ARBA" id="ARBA00022989"/>
    </source>
</evidence>
<dbReference type="eggNOG" id="KOG0255">
    <property type="taxonomic scope" value="Eukaryota"/>
</dbReference>
<evidence type="ECO:0000256" key="1">
    <source>
        <dbReference type="ARBA" id="ARBA00004141"/>
    </source>
</evidence>
<keyword evidence="4 5" id="KW-0472">Membrane</keyword>
<keyword evidence="2 5" id="KW-0812">Transmembrane</keyword>
<keyword evidence="3 5" id="KW-1133">Transmembrane helix</keyword>
<keyword evidence="7" id="KW-1185">Reference proteome</keyword>
<feature type="transmembrane region" description="Helical" evidence="5">
    <location>
        <begin position="85"/>
        <end position="106"/>
    </location>
</feature>
<dbReference type="AlphaFoldDB" id="U1HLU0"/>
<dbReference type="EMBL" id="KE721230">
    <property type="protein sequence ID" value="ERF71240.1"/>
    <property type="molecule type" value="Genomic_DNA"/>
</dbReference>
<evidence type="ECO:0000313" key="6">
    <source>
        <dbReference type="EMBL" id="ERF71240.1"/>
    </source>
</evidence>
<dbReference type="GO" id="GO:0005886">
    <property type="term" value="C:plasma membrane"/>
    <property type="evidence" value="ECO:0007669"/>
    <property type="project" value="TreeGrafter"/>
</dbReference>
<dbReference type="Proteomes" id="UP000019373">
    <property type="component" value="Unassembled WGS sequence"/>
</dbReference>
<dbReference type="HOGENOM" id="CLU_1194882_0_0_1"/>
<evidence type="ECO:0000256" key="5">
    <source>
        <dbReference type="SAM" id="Phobius"/>
    </source>
</evidence>
<dbReference type="InterPro" id="IPR036259">
    <property type="entry name" value="MFS_trans_sf"/>
</dbReference>
<dbReference type="PANTHER" id="PTHR23502">
    <property type="entry name" value="MAJOR FACILITATOR SUPERFAMILY"/>
    <property type="match status" value="1"/>
</dbReference>
<dbReference type="GO" id="GO:0022857">
    <property type="term" value="F:transmembrane transporter activity"/>
    <property type="evidence" value="ECO:0007669"/>
    <property type="project" value="TreeGrafter"/>
</dbReference>
<dbReference type="RefSeq" id="XP_007803128.1">
    <property type="nucleotide sequence ID" value="XM_007804937.1"/>
</dbReference>